<dbReference type="RefSeq" id="WP_377300716.1">
    <property type="nucleotide sequence ID" value="NZ_JBHRTI010000003.1"/>
</dbReference>
<dbReference type="Pfam" id="PF13338">
    <property type="entry name" value="AbiEi_4"/>
    <property type="match status" value="1"/>
</dbReference>
<keyword evidence="4" id="KW-1185">Reference proteome</keyword>
<sequence length="201" mass="21792">MGQKVSASIVQAASAQRFLRLNDLRARGMSPQMAVHLARQGVLTRVGPGVYSLPDAPLTEHQSLAEAAQMAPRAVVCLLSALQFHGIGTQQPHQVWLALPKGVQLPRSLAGRARPVWVSGEAFAAGVETHDDAGAGIRVYGVAKTLADCFKFRNKVGLDVALEALREAWAARRFSMDDLAHHARINRVERVMQPYLEALTA</sequence>
<evidence type="ECO:0000313" key="4">
    <source>
        <dbReference type="Proteomes" id="UP001595556"/>
    </source>
</evidence>
<comment type="caution">
    <text evidence="3">The sequence shown here is derived from an EMBL/GenBank/DDBJ whole genome shotgun (WGS) entry which is preliminary data.</text>
</comment>
<dbReference type="InterPro" id="IPR018547">
    <property type="entry name" value="AbiEi_C"/>
</dbReference>
<accession>A0ABV7GXQ6</accession>
<dbReference type="Proteomes" id="UP001595556">
    <property type="component" value="Unassembled WGS sequence"/>
</dbReference>
<name>A0ABV7GXQ6_9BURK</name>
<reference evidence="4" key="1">
    <citation type="journal article" date="2019" name="Int. J. Syst. Evol. Microbiol.">
        <title>The Global Catalogue of Microorganisms (GCM) 10K type strain sequencing project: providing services to taxonomists for standard genome sequencing and annotation.</title>
        <authorList>
            <consortium name="The Broad Institute Genomics Platform"/>
            <consortium name="The Broad Institute Genome Sequencing Center for Infectious Disease"/>
            <person name="Wu L."/>
            <person name="Ma J."/>
        </authorList>
    </citation>
    <scope>NUCLEOTIDE SEQUENCE [LARGE SCALE GENOMIC DNA]</scope>
    <source>
        <strain evidence="4">KCTC 52168</strain>
    </source>
</reference>
<protein>
    <submittedName>
        <fullName evidence="3">AbiEi antitoxin N-terminal domain-containing protein</fullName>
    </submittedName>
</protein>
<gene>
    <name evidence="3" type="ORF">ACFOEN_02190</name>
</gene>
<evidence type="ECO:0000313" key="3">
    <source>
        <dbReference type="EMBL" id="MFC3146448.1"/>
    </source>
</evidence>
<dbReference type="InterPro" id="IPR025159">
    <property type="entry name" value="AbiEi_N"/>
</dbReference>
<organism evidence="3 4">
    <name type="scientific">Piscinibacterium candidicorallinum</name>
    <dbReference type="NCBI Taxonomy" id="1793872"/>
    <lineage>
        <taxon>Bacteria</taxon>
        <taxon>Pseudomonadati</taxon>
        <taxon>Pseudomonadota</taxon>
        <taxon>Betaproteobacteria</taxon>
        <taxon>Burkholderiales</taxon>
        <taxon>Piscinibacterium</taxon>
    </lineage>
</organism>
<dbReference type="Pfam" id="PF09407">
    <property type="entry name" value="AbiEi_1"/>
    <property type="match status" value="1"/>
</dbReference>
<feature type="domain" description="AbiEi antitoxin C-terminal" evidence="1">
    <location>
        <begin position="58"/>
        <end position="188"/>
    </location>
</feature>
<dbReference type="EMBL" id="JBHRTI010000003">
    <property type="protein sequence ID" value="MFC3146448.1"/>
    <property type="molecule type" value="Genomic_DNA"/>
</dbReference>
<proteinExistence type="predicted"/>
<evidence type="ECO:0000259" key="1">
    <source>
        <dbReference type="Pfam" id="PF09407"/>
    </source>
</evidence>
<feature type="domain" description="AbiEi antitoxin N-terminal" evidence="2">
    <location>
        <begin position="12"/>
        <end position="54"/>
    </location>
</feature>
<evidence type="ECO:0000259" key="2">
    <source>
        <dbReference type="Pfam" id="PF13338"/>
    </source>
</evidence>